<feature type="domain" description="Reverse transcriptase zinc-binding" evidence="1">
    <location>
        <begin position="163"/>
        <end position="245"/>
    </location>
</feature>
<dbReference type="Pfam" id="PF13966">
    <property type="entry name" value="zf-RVT"/>
    <property type="match status" value="1"/>
</dbReference>
<evidence type="ECO:0000259" key="1">
    <source>
        <dbReference type="Pfam" id="PF13966"/>
    </source>
</evidence>
<gene>
    <name evidence="2" type="ORF">KIW84_014833</name>
</gene>
<evidence type="ECO:0000313" key="3">
    <source>
        <dbReference type="Proteomes" id="UP001058974"/>
    </source>
</evidence>
<dbReference type="Gramene" id="Psat01G0483300-T1">
    <property type="protein sequence ID" value="KAI5447129.1"/>
    <property type="gene ID" value="KIW84_014833"/>
</dbReference>
<accession>A0A9D5BP13</accession>
<dbReference type="Proteomes" id="UP001058974">
    <property type="component" value="Chromosome 1"/>
</dbReference>
<dbReference type="InterPro" id="IPR026960">
    <property type="entry name" value="RVT-Znf"/>
</dbReference>
<comment type="caution">
    <text evidence="2">The sequence shown here is derived from an EMBL/GenBank/DDBJ whole genome shotgun (WGS) entry which is preliminary data.</text>
</comment>
<name>A0A9D5BP13_PEA</name>
<protein>
    <recommendedName>
        <fullName evidence="1">Reverse transcriptase zinc-binding domain-containing protein</fullName>
    </recommendedName>
</protein>
<sequence>MRTLAHQHRPYIIFLSETLANTQKLEHIHVMLKFEACLTVDVVGCSGGLAEASRQEINLSNSEVFFSKNISRPIQDDLARIMGVRHVLGTGIFLGLPSMIERSKEVIFAFIKDRIWKRIKELFDHVVAEDILQTPLVEEVVEDKWTWKEEKNGCYGMRTDYRLWRKIHKNQGYRREDGNWSSIWNIKSPYRVKHLMWRICRGCLPTRLRLRQHYGQCPSACQLCENVVEDDCHVFFGCDVTTHYWRATCLPNIIEPRLHSFDGAKSLILDICSHEDRRTTGRLR</sequence>
<dbReference type="AlphaFoldDB" id="A0A9D5BP13"/>
<proteinExistence type="predicted"/>
<dbReference type="EMBL" id="JAMSHJ010000001">
    <property type="protein sequence ID" value="KAI5447129.1"/>
    <property type="molecule type" value="Genomic_DNA"/>
</dbReference>
<reference evidence="2 3" key="1">
    <citation type="journal article" date="2022" name="Nat. Genet.">
        <title>Improved pea reference genome and pan-genome highlight genomic features and evolutionary characteristics.</title>
        <authorList>
            <person name="Yang T."/>
            <person name="Liu R."/>
            <person name="Luo Y."/>
            <person name="Hu S."/>
            <person name="Wang D."/>
            <person name="Wang C."/>
            <person name="Pandey M.K."/>
            <person name="Ge S."/>
            <person name="Xu Q."/>
            <person name="Li N."/>
            <person name="Li G."/>
            <person name="Huang Y."/>
            <person name="Saxena R.K."/>
            <person name="Ji Y."/>
            <person name="Li M."/>
            <person name="Yan X."/>
            <person name="He Y."/>
            <person name="Liu Y."/>
            <person name="Wang X."/>
            <person name="Xiang C."/>
            <person name="Varshney R.K."/>
            <person name="Ding H."/>
            <person name="Gao S."/>
            <person name="Zong X."/>
        </authorList>
    </citation>
    <scope>NUCLEOTIDE SEQUENCE [LARGE SCALE GENOMIC DNA]</scope>
    <source>
        <strain evidence="2 3">cv. Zhongwan 6</strain>
    </source>
</reference>
<keyword evidence="3" id="KW-1185">Reference proteome</keyword>
<organism evidence="2 3">
    <name type="scientific">Pisum sativum</name>
    <name type="common">Garden pea</name>
    <name type="synonym">Lathyrus oleraceus</name>
    <dbReference type="NCBI Taxonomy" id="3888"/>
    <lineage>
        <taxon>Eukaryota</taxon>
        <taxon>Viridiplantae</taxon>
        <taxon>Streptophyta</taxon>
        <taxon>Embryophyta</taxon>
        <taxon>Tracheophyta</taxon>
        <taxon>Spermatophyta</taxon>
        <taxon>Magnoliopsida</taxon>
        <taxon>eudicotyledons</taxon>
        <taxon>Gunneridae</taxon>
        <taxon>Pentapetalae</taxon>
        <taxon>rosids</taxon>
        <taxon>fabids</taxon>
        <taxon>Fabales</taxon>
        <taxon>Fabaceae</taxon>
        <taxon>Papilionoideae</taxon>
        <taxon>50 kb inversion clade</taxon>
        <taxon>NPAAA clade</taxon>
        <taxon>Hologalegina</taxon>
        <taxon>IRL clade</taxon>
        <taxon>Fabeae</taxon>
        <taxon>Lathyrus</taxon>
    </lineage>
</organism>
<evidence type="ECO:0000313" key="2">
    <source>
        <dbReference type="EMBL" id="KAI5447129.1"/>
    </source>
</evidence>